<evidence type="ECO:0000256" key="1">
    <source>
        <dbReference type="ARBA" id="ARBA00001947"/>
    </source>
</evidence>
<evidence type="ECO:0000259" key="6">
    <source>
        <dbReference type="Pfam" id="PF00107"/>
    </source>
</evidence>
<keyword evidence="4" id="KW-0862">Zinc</keyword>
<keyword evidence="5" id="KW-0560">Oxidoreductase</keyword>
<dbReference type="PANTHER" id="PTHR43350">
    <property type="entry name" value="NAD-DEPENDENT ALCOHOL DEHYDROGENASE"/>
    <property type="match status" value="1"/>
</dbReference>
<comment type="similarity">
    <text evidence="2">Belongs to the zinc-containing alcohol dehydrogenase family.</text>
</comment>
<evidence type="ECO:0000256" key="4">
    <source>
        <dbReference type="ARBA" id="ARBA00022833"/>
    </source>
</evidence>
<dbReference type="InterPro" id="IPR036291">
    <property type="entry name" value="NAD(P)-bd_dom_sf"/>
</dbReference>
<dbReference type="Gene3D" id="3.40.50.720">
    <property type="entry name" value="NAD(P)-binding Rossmann-like Domain"/>
    <property type="match status" value="1"/>
</dbReference>
<dbReference type="CDD" id="cd08255">
    <property type="entry name" value="2-desacetyl-2-hydroxyethyl_bacteriochlorophyllide_like"/>
    <property type="match status" value="1"/>
</dbReference>
<dbReference type="AlphaFoldDB" id="A0A6G3ZRU1"/>
<dbReference type="Gene3D" id="3.90.180.10">
    <property type="entry name" value="Medium-chain alcohol dehydrogenases, catalytic domain"/>
    <property type="match status" value="2"/>
</dbReference>
<dbReference type="Pfam" id="PF00107">
    <property type="entry name" value="ADH_zinc_N"/>
    <property type="match status" value="1"/>
</dbReference>
<protein>
    <submittedName>
        <fullName evidence="7">Zinc-binding alcohol dehydrogenase</fullName>
    </submittedName>
</protein>
<comment type="caution">
    <text evidence="7">The sequence shown here is derived from an EMBL/GenBank/DDBJ whole genome shotgun (WGS) entry which is preliminary data.</text>
</comment>
<organism evidence="7">
    <name type="scientific">Paenibacillus sp. SYP-B3998</name>
    <dbReference type="NCBI Taxonomy" id="2678564"/>
    <lineage>
        <taxon>Bacteria</taxon>
        <taxon>Bacillati</taxon>
        <taxon>Bacillota</taxon>
        <taxon>Bacilli</taxon>
        <taxon>Bacillales</taxon>
        <taxon>Paenibacillaceae</taxon>
        <taxon>Paenibacillus</taxon>
    </lineage>
</organism>
<dbReference type="EMBL" id="JAAIKC010000001">
    <property type="protein sequence ID" value="NEW04852.1"/>
    <property type="molecule type" value="Genomic_DNA"/>
</dbReference>
<dbReference type="GO" id="GO:0046872">
    <property type="term" value="F:metal ion binding"/>
    <property type="evidence" value="ECO:0007669"/>
    <property type="project" value="UniProtKB-KW"/>
</dbReference>
<dbReference type="InterPro" id="IPR013149">
    <property type="entry name" value="ADH-like_C"/>
</dbReference>
<proteinExistence type="inferred from homology"/>
<gene>
    <name evidence="7" type="ORF">GK047_02310</name>
</gene>
<accession>A0A6G3ZRU1</accession>
<keyword evidence="3" id="KW-0479">Metal-binding</keyword>
<comment type="cofactor">
    <cofactor evidence="1">
        <name>Zn(2+)</name>
        <dbReference type="ChEBI" id="CHEBI:29105"/>
    </cofactor>
</comment>
<dbReference type="GO" id="GO:0016491">
    <property type="term" value="F:oxidoreductase activity"/>
    <property type="evidence" value="ECO:0007669"/>
    <property type="project" value="UniProtKB-KW"/>
</dbReference>
<evidence type="ECO:0000256" key="2">
    <source>
        <dbReference type="ARBA" id="ARBA00008072"/>
    </source>
</evidence>
<feature type="domain" description="Alcohol dehydrogenase-like C-terminal" evidence="6">
    <location>
        <begin position="161"/>
        <end position="281"/>
    </location>
</feature>
<dbReference type="PANTHER" id="PTHR43350:SF19">
    <property type="entry name" value="D-GULOSIDE 3-DEHYDROGENASE"/>
    <property type="match status" value="1"/>
</dbReference>
<dbReference type="SUPFAM" id="SSF50129">
    <property type="entry name" value="GroES-like"/>
    <property type="match status" value="1"/>
</dbReference>
<dbReference type="SUPFAM" id="SSF51735">
    <property type="entry name" value="NAD(P)-binding Rossmann-fold domains"/>
    <property type="match status" value="1"/>
</dbReference>
<name>A0A6G3ZRU1_9BACL</name>
<reference evidence="7" key="1">
    <citation type="submission" date="2020-02" db="EMBL/GenBank/DDBJ databases">
        <authorList>
            <person name="Shen X.-R."/>
            <person name="Zhang Y.-X."/>
        </authorList>
    </citation>
    <scope>NUCLEOTIDE SEQUENCE</scope>
    <source>
        <strain evidence="7">SYP-B3998</strain>
    </source>
</reference>
<evidence type="ECO:0000313" key="7">
    <source>
        <dbReference type="EMBL" id="NEW04852.1"/>
    </source>
</evidence>
<sequence length="341" mass="37907">MWLMSPAMVSKSLNFVFVDKEKMALKEEEVPALGPDDILCRAIVSLISAGTELACLRGVFEPGTSWESWVKYPFYPGYSMTAEVLQVGERVKGIQPGERIICQARHMQFFVMNVNEVTKLPEGISDDEGAFMQVAKITLVALRRAEHQLGEYVGVIGAGLLGQFVIQYAKLIGARKVIAIAPSDARLQLAKENGATDLLSMEVSEALPYIQTLTAGRLLDTVYDVTGGYEVLSYATQLSKELGKVILLGDCTEPSKQSIGPTVVFNSVSILGIHGRMMANFKGWTEQDMSEVIFEYMMRKEINVQKLITHRFSPKEAVSVYDSLRENRLNAMGIMFDWKDL</sequence>
<evidence type="ECO:0000256" key="5">
    <source>
        <dbReference type="ARBA" id="ARBA00023002"/>
    </source>
</evidence>
<evidence type="ECO:0000256" key="3">
    <source>
        <dbReference type="ARBA" id="ARBA00022723"/>
    </source>
</evidence>
<dbReference type="InterPro" id="IPR011032">
    <property type="entry name" value="GroES-like_sf"/>
</dbReference>